<evidence type="ECO:0000313" key="15">
    <source>
        <dbReference type="RefSeq" id="XP_022112080.1"/>
    </source>
</evidence>
<dbReference type="Gene3D" id="3.40.50.620">
    <property type="entry name" value="HUPs"/>
    <property type="match status" value="1"/>
</dbReference>
<dbReference type="Pfam" id="PF00875">
    <property type="entry name" value="DNA_photolyase"/>
    <property type="match status" value="1"/>
</dbReference>
<dbReference type="GeneID" id="110991170"/>
<dbReference type="Pfam" id="PF03441">
    <property type="entry name" value="FAD_binding_7"/>
    <property type="match status" value="1"/>
</dbReference>
<dbReference type="GO" id="GO:0071949">
    <property type="term" value="F:FAD binding"/>
    <property type="evidence" value="ECO:0007669"/>
    <property type="project" value="TreeGrafter"/>
</dbReference>
<evidence type="ECO:0000256" key="9">
    <source>
        <dbReference type="ARBA" id="ARBA00023170"/>
    </source>
</evidence>
<evidence type="ECO:0000256" key="2">
    <source>
        <dbReference type="ARBA" id="ARBA00004556"/>
    </source>
</evidence>
<dbReference type="SUPFAM" id="SSF48173">
    <property type="entry name" value="Cryptochrome/photolyase FAD-binding domain"/>
    <property type="match status" value="1"/>
</dbReference>
<evidence type="ECO:0000256" key="4">
    <source>
        <dbReference type="ARBA" id="ARBA00021159"/>
    </source>
</evidence>
<dbReference type="OrthoDB" id="435881at2759"/>
<evidence type="ECO:0000259" key="13">
    <source>
        <dbReference type="PROSITE" id="PS51645"/>
    </source>
</evidence>
<dbReference type="InterPro" id="IPR036155">
    <property type="entry name" value="Crypto/Photolyase_N_sf"/>
</dbReference>
<dbReference type="Gene3D" id="1.25.40.80">
    <property type="match status" value="1"/>
</dbReference>
<keyword evidence="8 11" id="KW-0274">FAD</keyword>
<dbReference type="GO" id="GO:0048471">
    <property type="term" value="C:perinuclear region of cytoplasm"/>
    <property type="evidence" value="ECO:0007669"/>
    <property type="project" value="UniProtKB-SubCell"/>
</dbReference>
<reference evidence="15" key="1">
    <citation type="submission" date="2025-08" db="UniProtKB">
        <authorList>
            <consortium name="RefSeq"/>
        </authorList>
    </citation>
    <scope>IDENTIFICATION</scope>
</reference>
<protein>
    <recommendedName>
        <fullName evidence="4">Cryptochrome-1</fullName>
    </recommendedName>
</protein>
<feature type="binding site" evidence="11">
    <location>
        <begin position="450"/>
        <end position="452"/>
    </location>
    <ligand>
        <name>FAD</name>
        <dbReference type="ChEBI" id="CHEBI:57692"/>
    </ligand>
</feature>
<dbReference type="InterPro" id="IPR002081">
    <property type="entry name" value="Cryptochrome/DNA_photolyase_1"/>
</dbReference>
<gene>
    <name evidence="15" type="primary">LOC110991170</name>
</gene>
<dbReference type="Gene3D" id="1.10.579.10">
    <property type="entry name" value="DNA Cyclobutane Dipyrimidine Photolyase, subunit A, domain 3"/>
    <property type="match status" value="1"/>
</dbReference>
<evidence type="ECO:0000256" key="6">
    <source>
        <dbReference type="ARBA" id="ARBA00022630"/>
    </source>
</evidence>
<feature type="binding site" evidence="11">
    <location>
        <begin position="352"/>
        <end position="359"/>
    </location>
    <ligand>
        <name>FAD</name>
        <dbReference type="ChEBI" id="CHEBI:57692"/>
    </ligand>
</feature>
<keyword evidence="14" id="KW-1185">Reference proteome</keyword>
<comment type="cofactor">
    <cofactor evidence="11">
        <name>FAD</name>
        <dbReference type="ChEBI" id="CHEBI:57692"/>
    </cofactor>
    <text evidence="11">Binds 1 FAD per subunit.</text>
</comment>
<feature type="site" description="Electron transfer via tryptophanyl radical" evidence="12">
    <location>
        <position position="383"/>
    </location>
</feature>
<evidence type="ECO:0000256" key="7">
    <source>
        <dbReference type="ARBA" id="ARBA00022741"/>
    </source>
</evidence>
<accession>A0A8B8A592</accession>
<evidence type="ECO:0000256" key="12">
    <source>
        <dbReference type="PIRSR" id="PIRSR602081-2"/>
    </source>
</evidence>
<feature type="site" description="Electron transfer via tryptophanyl radical" evidence="12">
    <location>
        <position position="460"/>
    </location>
</feature>
<dbReference type="GO" id="GO:0043153">
    <property type="term" value="P:entrainment of circadian clock by photoperiod"/>
    <property type="evidence" value="ECO:0007669"/>
    <property type="project" value="TreeGrafter"/>
</dbReference>
<dbReference type="GO" id="GO:0032922">
    <property type="term" value="P:circadian regulation of gene expression"/>
    <property type="evidence" value="ECO:0007669"/>
    <property type="project" value="TreeGrafter"/>
</dbReference>
<evidence type="ECO:0000313" key="14">
    <source>
        <dbReference type="Proteomes" id="UP000694845"/>
    </source>
</evidence>
<keyword evidence="6 11" id="KW-0285">Flavoprotein</keyword>
<proteinExistence type="inferred from homology"/>
<dbReference type="PROSITE" id="PS51645">
    <property type="entry name" value="PHR_CRY_ALPHA_BETA"/>
    <property type="match status" value="1"/>
</dbReference>
<name>A0A8B8A592_ACAPL</name>
<evidence type="ECO:0000256" key="5">
    <source>
        <dbReference type="ARBA" id="ARBA00022490"/>
    </source>
</evidence>
<dbReference type="KEGG" id="aplc:110991170"/>
<dbReference type="GO" id="GO:0003677">
    <property type="term" value="F:DNA binding"/>
    <property type="evidence" value="ECO:0007669"/>
    <property type="project" value="TreeGrafter"/>
</dbReference>
<evidence type="ECO:0000256" key="8">
    <source>
        <dbReference type="ARBA" id="ARBA00022827"/>
    </source>
</evidence>
<dbReference type="InterPro" id="IPR014729">
    <property type="entry name" value="Rossmann-like_a/b/a_fold"/>
</dbReference>
<dbReference type="SUPFAM" id="SSF52425">
    <property type="entry name" value="Cryptochrome/photolyase, N-terminal domain"/>
    <property type="match status" value="1"/>
</dbReference>
<keyword evidence="10" id="KW-0539">Nucleus</keyword>
<evidence type="ECO:0000256" key="1">
    <source>
        <dbReference type="ARBA" id="ARBA00004123"/>
    </source>
</evidence>
<feature type="domain" description="Photolyase/cryptochrome alpha/beta" evidence="13">
    <location>
        <begin position="67"/>
        <end position="196"/>
    </location>
</feature>
<dbReference type="PANTHER" id="PTHR11455">
    <property type="entry name" value="CRYPTOCHROME"/>
    <property type="match status" value="1"/>
</dbReference>
<dbReference type="InterPro" id="IPR005101">
    <property type="entry name" value="Cryptochr/Photolyase_FAD-bd"/>
</dbReference>
<keyword evidence="9" id="KW-0675">Receptor</keyword>
<dbReference type="InterPro" id="IPR036134">
    <property type="entry name" value="Crypto/Photolyase_FAD-like_sf"/>
</dbReference>
<dbReference type="GO" id="GO:0045892">
    <property type="term" value="P:negative regulation of DNA-templated transcription"/>
    <property type="evidence" value="ECO:0007669"/>
    <property type="project" value="TreeGrafter"/>
</dbReference>
<evidence type="ECO:0000256" key="3">
    <source>
        <dbReference type="ARBA" id="ARBA00005862"/>
    </source>
</evidence>
<evidence type="ECO:0000256" key="11">
    <source>
        <dbReference type="PIRSR" id="PIRSR602081-1"/>
    </source>
</evidence>
<feature type="site" description="Electron transfer via tryptophanyl radical" evidence="12">
    <location>
        <position position="437"/>
    </location>
</feature>
<evidence type="ECO:0000256" key="10">
    <source>
        <dbReference type="ARBA" id="ARBA00023242"/>
    </source>
</evidence>
<keyword evidence="7" id="KW-0547">Nucleotide-binding</keyword>
<dbReference type="AlphaFoldDB" id="A0A8B8A592"/>
<dbReference type="PANTHER" id="PTHR11455:SF17">
    <property type="entry name" value="CRYPTOCHROME-1"/>
    <property type="match status" value="1"/>
</dbReference>
<comment type="similarity">
    <text evidence="3">Belongs to the DNA photolyase class-1 family.</text>
</comment>
<dbReference type="InterPro" id="IPR006050">
    <property type="entry name" value="DNA_photolyase_N"/>
</dbReference>
<dbReference type="RefSeq" id="XP_022112080.1">
    <property type="nucleotide sequence ID" value="XM_022256388.1"/>
</dbReference>
<organism evidence="14 15">
    <name type="scientific">Acanthaster planci</name>
    <name type="common">Crown-of-thorns starfish</name>
    <dbReference type="NCBI Taxonomy" id="133434"/>
    <lineage>
        <taxon>Eukaryota</taxon>
        <taxon>Metazoa</taxon>
        <taxon>Echinodermata</taxon>
        <taxon>Eleutherozoa</taxon>
        <taxon>Asterozoa</taxon>
        <taxon>Asteroidea</taxon>
        <taxon>Valvatacea</taxon>
        <taxon>Valvatida</taxon>
        <taxon>Acanthasteridae</taxon>
        <taxon>Acanthaster</taxon>
    </lineage>
</organism>
<dbReference type="Proteomes" id="UP000694845">
    <property type="component" value="Unplaced"/>
</dbReference>
<sequence>MKRCLAHRHECGLDFEGDVDVMTNANSVIQPKVQKQDDASSSHDWFANINMPARPASGTDEDRKKGTIAVHWFRHGLRLHDNPSFIDAINLASELYPVFIFDGEVAGTKVCGFNRWRFLYEALEDIDRRLKEVGGRLYTFKGDPCTIFDQLIEEWGVNLITFEQDPEPIWQDRDNAVKRLCSERGIQYIERVSHTLWDPNEVTARNGGTPPVTYAMFQEVVSMIGLPQRPEKEPDFSLVNLPICDNFGQFALPRFQDIGPKMEHPDQERQLWIGGETRALELFEVRVRKEAAAFKAGYCLPNQYMPELLGPPMSLSPYLRFGCLSVRKFYWRIHDTYTELNNAISPSHLTAQLIWREYFYTMSVGNKNFDRMNGNNICLKIDWNQDKEKLEKWIEGETGYPWIDACMKQLKIEGWIHQVARHAVACFLTRGDLWISWEEGLKVFYQYLLDADWSICAGNWMWISSSAFEKVLQCPNCFCPVRYGRRMDPNGEYVRKFLPVLANMPLRYLFEPWKAPLAVQEKVGCIIGKDYPMPIVEHRSAAASNREKMNKTVQSLEEKFAHCTPSNETEVREFSWLPETIRGVDKCTADDLCEILGI</sequence>
<keyword evidence="5" id="KW-0963">Cytoplasm</keyword>
<dbReference type="GO" id="GO:0005634">
    <property type="term" value="C:nucleus"/>
    <property type="evidence" value="ECO:0007669"/>
    <property type="project" value="UniProtKB-SubCell"/>
</dbReference>
<comment type="subcellular location">
    <subcellularLocation>
        <location evidence="2">Cytoplasm</location>
        <location evidence="2">Perinuclear region</location>
    </subcellularLocation>
    <subcellularLocation>
        <location evidence="1">Nucleus</location>
    </subcellularLocation>
</comment>